<accession>A0A0D6NMV9</accession>
<reference evidence="1 2" key="1">
    <citation type="submission" date="2012-11" db="EMBL/GenBank/DDBJ databases">
        <title>Whole genome sequence of Acetobacter orientalis 21F-2.</title>
        <authorList>
            <person name="Azuma Y."/>
            <person name="Higashiura N."/>
            <person name="Hirakawa H."/>
            <person name="Matsushita K."/>
        </authorList>
    </citation>
    <scope>NUCLEOTIDE SEQUENCE [LARGE SCALE GENOMIC DNA]</scope>
    <source>
        <strain evidence="1 2">21F-2</strain>
    </source>
</reference>
<keyword evidence="2" id="KW-1185">Reference proteome</keyword>
<dbReference type="EMBL" id="BAMX01000033">
    <property type="protein sequence ID" value="GAN66948.1"/>
    <property type="molecule type" value="Genomic_DNA"/>
</dbReference>
<comment type="caution">
    <text evidence="1">The sequence shown here is derived from an EMBL/GenBank/DDBJ whole genome shotgun (WGS) entry which is preliminary data.</text>
</comment>
<dbReference type="STRING" id="1231341.Abor_033_006"/>
<dbReference type="Proteomes" id="UP000032670">
    <property type="component" value="Unassembled WGS sequence"/>
</dbReference>
<protein>
    <submittedName>
        <fullName evidence="1">Uncharacterized protein</fullName>
    </submittedName>
</protein>
<organism evidence="1 2">
    <name type="scientific">Acetobacter orientalis</name>
    <dbReference type="NCBI Taxonomy" id="146474"/>
    <lineage>
        <taxon>Bacteria</taxon>
        <taxon>Pseudomonadati</taxon>
        <taxon>Pseudomonadota</taxon>
        <taxon>Alphaproteobacteria</taxon>
        <taxon>Acetobacterales</taxon>
        <taxon>Acetobacteraceae</taxon>
        <taxon>Acetobacter</taxon>
    </lineage>
</organism>
<name>A0A0D6NMV9_9PROT</name>
<sequence length="65" mass="7085">MVLLDRIELSTSPLPRECSTTELQQLAGGVLTFQGVGRKPVSAKKAELIVAVGFFHPLMLFLCLN</sequence>
<dbReference type="AlphaFoldDB" id="A0A0D6NMV9"/>
<evidence type="ECO:0000313" key="1">
    <source>
        <dbReference type="EMBL" id="GAN66948.1"/>
    </source>
</evidence>
<evidence type="ECO:0000313" key="2">
    <source>
        <dbReference type="Proteomes" id="UP000032670"/>
    </source>
</evidence>
<gene>
    <name evidence="1" type="ORF">Abor_033_006</name>
</gene>
<proteinExistence type="predicted"/>